<keyword evidence="1" id="KW-0812">Transmembrane</keyword>
<dbReference type="HOGENOM" id="CLU_867970_0_0_10"/>
<organism evidence="3 4">
    <name type="scientific">Cyclobacterium marinum (strain ATCC 25205 / DSM 745 / LMG 13164 / NCIMB 1802)</name>
    <name type="common">Flectobacillus marinus</name>
    <dbReference type="NCBI Taxonomy" id="880070"/>
    <lineage>
        <taxon>Bacteria</taxon>
        <taxon>Pseudomonadati</taxon>
        <taxon>Bacteroidota</taxon>
        <taxon>Cytophagia</taxon>
        <taxon>Cytophagales</taxon>
        <taxon>Cyclobacteriaceae</taxon>
        <taxon>Cyclobacterium</taxon>
    </lineage>
</organism>
<dbReference type="OrthoDB" id="8719825at2"/>
<feature type="transmembrane region" description="Helical" evidence="1">
    <location>
        <begin position="12"/>
        <end position="33"/>
    </location>
</feature>
<reference evidence="4" key="1">
    <citation type="submission" date="2011-07" db="EMBL/GenBank/DDBJ databases">
        <title>The complete genome of Cyclobacterium marinum DSM 745.</title>
        <authorList>
            <person name="Lucas S."/>
            <person name="Han J."/>
            <person name="Lapidus A."/>
            <person name="Bruce D."/>
            <person name="Goodwin L."/>
            <person name="Pitluck S."/>
            <person name="Peters L."/>
            <person name="Kyrpides N."/>
            <person name="Mavromatis K."/>
            <person name="Ivanova N."/>
            <person name="Ovchinnikova G."/>
            <person name="Chertkov O."/>
            <person name="Detter J.C."/>
            <person name="Tapia R."/>
            <person name="Han C."/>
            <person name="Land M."/>
            <person name="Hauser L."/>
            <person name="Markowitz V."/>
            <person name="Cheng J.-F."/>
            <person name="Hugenholtz P."/>
            <person name="Woyke T."/>
            <person name="Wu D."/>
            <person name="Tindall B."/>
            <person name="Schuetze A."/>
            <person name="Brambilla E."/>
            <person name="Klenk H.-P."/>
            <person name="Eisen J.A."/>
        </authorList>
    </citation>
    <scope>NUCLEOTIDE SEQUENCE [LARGE SCALE GENOMIC DNA]</scope>
    <source>
        <strain evidence="4">ATCC 25205 / DSM 745 / LMG 13164 / NCIMB 1802</strain>
    </source>
</reference>
<dbReference type="Pfam" id="PF18925">
    <property type="entry name" value="DUF5675"/>
    <property type="match status" value="1"/>
</dbReference>
<evidence type="ECO:0000313" key="4">
    <source>
        <dbReference type="Proteomes" id="UP000001635"/>
    </source>
</evidence>
<evidence type="ECO:0000313" key="3">
    <source>
        <dbReference type="EMBL" id="AEL27012.1"/>
    </source>
</evidence>
<dbReference type="InterPro" id="IPR043732">
    <property type="entry name" value="DUF5675"/>
</dbReference>
<accession>G0IV21</accession>
<feature type="domain" description="DUF5675" evidence="2">
    <location>
        <begin position="181"/>
        <end position="303"/>
    </location>
</feature>
<keyword evidence="1" id="KW-0472">Membrane</keyword>
<dbReference type="Proteomes" id="UP000001635">
    <property type="component" value="Chromosome"/>
</dbReference>
<proteinExistence type="predicted"/>
<name>G0IV21_CYCMS</name>
<evidence type="ECO:0000259" key="2">
    <source>
        <dbReference type="Pfam" id="PF18925"/>
    </source>
</evidence>
<sequence length="320" mass="37861">MENERFKIWISFAKYTISIILGTILTAYLGFIINQRELDLQEIQQKSEFRITEQENLSRYFKYTLEGNAYDRLKLSTFFSIVIEDSASRNRWSKYNQILEKQLTEYTKVQILLDSLERVIVLKNDSSLINSKEYRVLEERKKRLTEILNPIELFKKIPSELNFPKIDFDDNDSELWTDLYLERFHFSNGSIIGRLYSDSNRRKLISYTLENYEKRIPMGEYTLQFSKQKTSLTEIYQRRYPYFDYFPMVSSVPNYSSVYFLVGSSADNSGAAILLGNEIHTKDGHNRIQNSNVTYKNFYLKLSENLKNNNSISITIVETF</sequence>
<protein>
    <recommendedName>
        <fullName evidence="2">DUF5675 domain-containing protein</fullName>
    </recommendedName>
</protein>
<keyword evidence="4" id="KW-1185">Reference proteome</keyword>
<dbReference type="RefSeq" id="WP_014021302.1">
    <property type="nucleotide sequence ID" value="NC_015914.1"/>
</dbReference>
<dbReference type="EMBL" id="CP002955">
    <property type="protein sequence ID" value="AEL27012.1"/>
    <property type="molecule type" value="Genomic_DNA"/>
</dbReference>
<gene>
    <name evidence="3" type="ordered locus">Cycma_3287</name>
</gene>
<dbReference type="KEGG" id="cmr:Cycma_3287"/>
<keyword evidence="1" id="KW-1133">Transmembrane helix</keyword>
<evidence type="ECO:0000256" key="1">
    <source>
        <dbReference type="SAM" id="Phobius"/>
    </source>
</evidence>
<dbReference type="AlphaFoldDB" id="G0IV21"/>